<evidence type="ECO:0000256" key="1">
    <source>
        <dbReference type="SAM" id="Phobius"/>
    </source>
</evidence>
<feature type="transmembrane region" description="Helical" evidence="1">
    <location>
        <begin position="30"/>
        <end position="50"/>
    </location>
</feature>
<dbReference type="AlphaFoldDB" id="A0A3P4ATQ7"/>
<evidence type="ECO:0000313" key="3">
    <source>
        <dbReference type="Proteomes" id="UP000279841"/>
    </source>
</evidence>
<name>A0A3P4ATQ7_THETH</name>
<keyword evidence="1" id="KW-0812">Transmembrane</keyword>
<accession>A0A3P4ATQ7</accession>
<feature type="transmembrane region" description="Helical" evidence="1">
    <location>
        <begin position="144"/>
        <end position="165"/>
    </location>
</feature>
<evidence type="ECO:0000313" key="2">
    <source>
        <dbReference type="EMBL" id="VCU53333.1"/>
    </source>
</evidence>
<sequence>MRPYLALTSLLFGLHLGVAAVAALGLPAPVLGLAAFAAGACLGLGLSLLARRLPLPHLLLFALLLNPSAWVAVALLRPEPDPMNLGLFVAAVAFTLLLLGTLLLLLAALLPPWLAPWPLALAGLFLVPLFALLGDALGQALPLWARWGALFLGAALTAFGLAGGVRGQGAPYP</sequence>
<dbReference type="Proteomes" id="UP000279841">
    <property type="component" value="Chromosome"/>
</dbReference>
<feature type="transmembrane region" description="Helical" evidence="1">
    <location>
        <begin position="57"/>
        <end position="76"/>
    </location>
</feature>
<organism evidence="2 3">
    <name type="scientific">Thermus thermophilus</name>
    <dbReference type="NCBI Taxonomy" id="274"/>
    <lineage>
        <taxon>Bacteria</taxon>
        <taxon>Thermotogati</taxon>
        <taxon>Deinococcota</taxon>
        <taxon>Deinococci</taxon>
        <taxon>Thermales</taxon>
        <taxon>Thermaceae</taxon>
        <taxon>Thermus</taxon>
    </lineage>
</organism>
<keyword evidence="1" id="KW-0472">Membrane</keyword>
<proteinExistence type="predicted"/>
<keyword evidence="1" id="KW-1133">Transmembrane helix</keyword>
<feature type="transmembrane region" description="Helical" evidence="1">
    <location>
        <begin position="88"/>
        <end position="110"/>
    </location>
</feature>
<dbReference type="EMBL" id="LR027517">
    <property type="protein sequence ID" value="VCU53333.1"/>
    <property type="molecule type" value="Genomic_DNA"/>
</dbReference>
<feature type="transmembrane region" description="Helical" evidence="1">
    <location>
        <begin position="117"/>
        <end position="138"/>
    </location>
</feature>
<gene>
    <name evidence="2" type="ORF">TTHN1_01102</name>
</gene>
<dbReference type="RefSeq" id="WP_124104752.1">
    <property type="nucleotide sequence ID" value="NZ_LR027517.1"/>
</dbReference>
<protein>
    <submittedName>
        <fullName evidence="2">Uncharacterized protein</fullName>
    </submittedName>
</protein>
<reference evidence="2 3" key="1">
    <citation type="submission" date="2018-10" db="EMBL/GenBank/DDBJ databases">
        <authorList>
            <person name="Peiro R."/>
            <person name="Begona"/>
            <person name="Cbmso G."/>
            <person name="Lopez M."/>
            <person name="Gonzalez S."/>
            <person name="Sacristan E."/>
            <person name="Castillo E."/>
        </authorList>
    </citation>
    <scope>NUCLEOTIDE SEQUENCE [LARGE SCALE GENOMIC DNA]</scope>
    <source>
        <strain evidence="2">TTHNAR1</strain>
    </source>
</reference>